<sequence length="71" mass="8122">MPSQISPPQRYHENKFVNLFTYMYVKVNAGAVSKSHMDEYPSICGQRTSSSPRMILYLLFAGDACMLEKEN</sequence>
<reference evidence="3" key="1">
    <citation type="submission" date="2017-02" db="UniProtKB">
        <authorList>
            <consortium name="WormBaseParasite"/>
        </authorList>
    </citation>
    <scope>IDENTIFICATION</scope>
</reference>
<reference evidence="1 2" key="2">
    <citation type="submission" date="2018-11" db="EMBL/GenBank/DDBJ databases">
        <authorList>
            <consortium name="Pathogen Informatics"/>
        </authorList>
    </citation>
    <scope>NUCLEOTIDE SEQUENCE [LARGE SCALE GENOMIC DNA]</scope>
</reference>
<name>A0A0N4TKU2_BRUPA</name>
<accession>A0A0N4TKU2</accession>
<protein>
    <submittedName>
        <fullName evidence="1 3">Uncharacterized protein</fullName>
    </submittedName>
</protein>
<evidence type="ECO:0000313" key="2">
    <source>
        <dbReference type="Proteomes" id="UP000278627"/>
    </source>
</evidence>
<dbReference type="AlphaFoldDB" id="A0A0N4TKU2"/>
<evidence type="ECO:0000313" key="1">
    <source>
        <dbReference type="EMBL" id="VDN90127.1"/>
    </source>
</evidence>
<evidence type="ECO:0000313" key="3">
    <source>
        <dbReference type="WBParaSite" id="BPAG_0000897901-mRNA-1"/>
    </source>
</evidence>
<dbReference type="EMBL" id="UZAD01013143">
    <property type="protein sequence ID" value="VDN90127.1"/>
    <property type="molecule type" value="Genomic_DNA"/>
</dbReference>
<gene>
    <name evidence="1" type="ORF">BPAG_LOCUS8941</name>
</gene>
<dbReference type="Proteomes" id="UP000278627">
    <property type="component" value="Unassembled WGS sequence"/>
</dbReference>
<keyword evidence="2" id="KW-1185">Reference proteome</keyword>
<dbReference type="WBParaSite" id="BPAG_0000897901-mRNA-1">
    <property type="protein sequence ID" value="BPAG_0000897901-mRNA-1"/>
    <property type="gene ID" value="BPAG_0000897901"/>
</dbReference>
<proteinExistence type="predicted"/>
<organism evidence="3">
    <name type="scientific">Brugia pahangi</name>
    <name type="common">Filarial nematode worm</name>
    <dbReference type="NCBI Taxonomy" id="6280"/>
    <lineage>
        <taxon>Eukaryota</taxon>
        <taxon>Metazoa</taxon>
        <taxon>Ecdysozoa</taxon>
        <taxon>Nematoda</taxon>
        <taxon>Chromadorea</taxon>
        <taxon>Rhabditida</taxon>
        <taxon>Spirurina</taxon>
        <taxon>Spiruromorpha</taxon>
        <taxon>Filarioidea</taxon>
        <taxon>Onchocercidae</taxon>
        <taxon>Brugia</taxon>
    </lineage>
</organism>